<evidence type="ECO:0000313" key="1">
    <source>
        <dbReference type="EMBL" id="KDS45516.1"/>
    </source>
</evidence>
<dbReference type="AlphaFoldDB" id="A0A069S4W8"/>
<dbReference type="PATRIC" id="fig|1339352.3.peg.3680"/>
<sequence length="38" mass="4354">MIKLGIERGKLHDMSLLKESEEVSRLLPELHVLPNKSI</sequence>
<dbReference type="EMBL" id="JNHM01000143">
    <property type="protein sequence ID" value="KDS45516.1"/>
    <property type="molecule type" value="Genomic_DNA"/>
</dbReference>
<protein>
    <submittedName>
        <fullName evidence="1">Uncharacterized protein</fullName>
    </submittedName>
</protein>
<dbReference type="Proteomes" id="UP000027661">
    <property type="component" value="Unassembled WGS sequence"/>
</dbReference>
<proteinExistence type="predicted"/>
<reference evidence="1 2" key="1">
    <citation type="submission" date="2014-04" db="EMBL/GenBank/DDBJ databases">
        <authorList>
            <person name="Sears C."/>
            <person name="Carroll K."/>
            <person name="Sack B.R."/>
            <person name="Qadri F."/>
            <person name="Myers L.L."/>
            <person name="Chung G.-T."/>
            <person name="Escheverria P."/>
            <person name="Fraser C.M."/>
            <person name="Sadzewicz L."/>
            <person name="Shefchek K.A."/>
            <person name="Tallon L."/>
            <person name="Das S.P."/>
            <person name="Daugherty S."/>
            <person name="Mongodin E.F."/>
        </authorList>
    </citation>
    <scope>NUCLEOTIDE SEQUENCE [LARGE SCALE GENOMIC DNA]</scope>
    <source>
        <strain evidence="1 2">3975 RP4</strain>
    </source>
</reference>
<accession>A0A069S4W8</accession>
<organism evidence="1 2">
    <name type="scientific">Phocaeicola vulgatus str. 3975 RP4</name>
    <dbReference type="NCBI Taxonomy" id="1339352"/>
    <lineage>
        <taxon>Bacteria</taxon>
        <taxon>Pseudomonadati</taxon>
        <taxon>Bacteroidota</taxon>
        <taxon>Bacteroidia</taxon>
        <taxon>Bacteroidales</taxon>
        <taxon>Bacteroidaceae</taxon>
        <taxon>Phocaeicola</taxon>
    </lineage>
</organism>
<name>A0A069S4W8_PHOVU</name>
<evidence type="ECO:0000313" key="2">
    <source>
        <dbReference type="Proteomes" id="UP000027661"/>
    </source>
</evidence>
<gene>
    <name evidence="1" type="ORF">M099_3925</name>
</gene>
<comment type="caution">
    <text evidence="1">The sequence shown here is derived from an EMBL/GenBank/DDBJ whole genome shotgun (WGS) entry which is preliminary data.</text>
</comment>